<name>A0AAE3DQ02_9FIRM</name>
<dbReference type="SMART" id="SM01324">
    <property type="entry name" value="YARHG"/>
    <property type="match status" value="2"/>
</dbReference>
<dbReference type="EMBL" id="JAJEPR010000001">
    <property type="protein sequence ID" value="MCC2188260.1"/>
    <property type="molecule type" value="Genomic_DNA"/>
</dbReference>
<gene>
    <name evidence="3" type="ORF">LKD71_00245</name>
</gene>
<feature type="compositionally biased region" description="Low complexity" evidence="1">
    <location>
        <begin position="168"/>
        <end position="215"/>
    </location>
</feature>
<feature type="compositionally biased region" description="Basic and acidic residues" evidence="1">
    <location>
        <begin position="218"/>
        <end position="229"/>
    </location>
</feature>
<protein>
    <submittedName>
        <fullName evidence="3">YARHG domain-containing protein</fullName>
    </submittedName>
</protein>
<proteinExistence type="predicted"/>
<accession>A0AAE3DQ02</accession>
<sequence length="463" mass="51597">MKKGLKKILPGTGAVLLVLAGGVMAGAAGKEQEYIFPEVDKELLTEEDVKDLPAELLAYGRYEILAKHGELFESEELKEYFGNQEWYFGFLSDEKEVEGLLNDIEKENLAFLEKKEKAEGGYELDQKDFDYEIVKKWLEGTYVAGEETTRKTSEKKTKETEAAKTAETEAPATEALATEPATETPATEAPETEPVTEALAPEPATEAPTESVTETPETEEHVTDGKFEDLSDVDLFSLSQDELATTVREEPETEAESETESETETESEIEADTRSEYIFPDMDTRYLTQDEVSKLSLQAVCYAKNELYARHGRKFLSQELKDYFNDKTWYEGTVDPDSFSPGVFNTYENDNLLLLVSAEEKLLPGGYVLDQQGYDIHKVDTACKHTLGETAKTGDTSGYVFVVIDSDSIMHDDARLVNGKVVDANGNEIPGCYEREDGRVADALGNIINPQEGQLVKEESFKK</sequence>
<feature type="region of interest" description="Disordered" evidence="1">
    <location>
        <begin position="147"/>
        <end position="230"/>
    </location>
</feature>
<dbReference type="Pfam" id="PF13308">
    <property type="entry name" value="YARHG"/>
    <property type="match status" value="2"/>
</dbReference>
<feature type="domain" description="YARHG" evidence="2">
    <location>
        <begin position="275"/>
        <end position="360"/>
    </location>
</feature>
<feature type="region of interest" description="Disordered" evidence="1">
    <location>
        <begin position="243"/>
        <end position="275"/>
    </location>
</feature>
<feature type="compositionally biased region" description="Basic and acidic residues" evidence="1">
    <location>
        <begin position="147"/>
        <end position="167"/>
    </location>
</feature>
<evidence type="ECO:0000256" key="1">
    <source>
        <dbReference type="SAM" id="MobiDB-lite"/>
    </source>
</evidence>
<dbReference type="InterPro" id="IPR038434">
    <property type="entry name" value="YARHG_sf"/>
</dbReference>
<comment type="caution">
    <text evidence="3">The sequence shown here is derived from an EMBL/GenBank/DDBJ whole genome shotgun (WGS) entry which is preliminary data.</text>
</comment>
<dbReference type="Proteomes" id="UP001197875">
    <property type="component" value="Unassembled WGS sequence"/>
</dbReference>
<organism evidence="3 4">
    <name type="scientific">Fusicatenibacter faecihominis</name>
    <dbReference type="NCBI Taxonomy" id="2881276"/>
    <lineage>
        <taxon>Bacteria</taxon>
        <taxon>Bacillati</taxon>
        <taxon>Bacillota</taxon>
        <taxon>Clostridia</taxon>
        <taxon>Lachnospirales</taxon>
        <taxon>Lachnospiraceae</taxon>
        <taxon>Fusicatenibacter</taxon>
    </lineage>
</organism>
<dbReference type="AlphaFoldDB" id="A0AAE3DQ02"/>
<dbReference type="InterPro" id="IPR025582">
    <property type="entry name" value="YARHG_dom"/>
</dbReference>
<dbReference type="Gene3D" id="1.20.58.1690">
    <property type="match status" value="2"/>
</dbReference>
<dbReference type="RefSeq" id="WP_227613904.1">
    <property type="nucleotide sequence ID" value="NZ_JAJEPR010000001.1"/>
</dbReference>
<evidence type="ECO:0000259" key="2">
    <source>
        <dbReference type="SMART" id="SM01324"/>
    </source>
</evidence>
<feature type="domain" description="YARHG" evidence="2">
    <location>
        <begin position="32"/>
        <end position="117"/>
    </location>
</feature>
<keyword evidence="4" id="KW-1185">Reference proteome</keyword>
<evidence type="ECO:0000313" key="3">
    <source>
        <dbReference type="EMBL" id="MCC2188260.1"/>
    </source>
</evidence>
<evidence type="ECO:0000313" key="4">
    <source>
        <dbReference type="Proteomes" id="UP001197875"/>
    </source>
</evidence>
<feature type="compositionally biased region" description="Acidic residues" evidence="1">
    <location>
        <begin position="251"/>
        <end position="270"/>
    </location>
</feature>
<reference evidence="3 4" key="1">
    <citation type="submission" date="2021-10" db="EMBL/GenBank/DDBJ databases">
        <title>Anaerobic single-cell dispensing facilitates the cultivation of human gut bacteria.</title>
        <authorList>
            <person name="Afrizal A."/>
        </authorList>
    </citation>
    <scope>NUCLEOTIDE SEQUENCE [LARGE SCALE GENOMIC DNA]</scope>
    <source>
        <strain evidence="3 4">CLA-AA-H277</strain>
    </source>
</reference>